<protein>
    <submittedName>
        <fullName evidence="1">Uncharacterized protein</fullName>
    </submittedName>
</protein>
<organism evidence="1">
    <name type="scientific">viral metagenome</name>
    <dbReference type="NCBI Taxonomy" id="1070528"/>
    <lineage>
        <taxon>unclassified sequences</taxon>
        <taxon>metagenomes</taxon>
        <taxon>organismal metagenomes</taxon>
    </lineage>
</organism>
<sequence>MSVYKTGIYGAISFKEGTRAGPFWWQIIQGRKTQTIRVPRKDGRPHVIVGTTVKLYYKMRAKRVEKPTKGTEKAMNLPHLIAYAEVKSYEEISLLDVWFDEENAIADGFEDLDEFRLWFYPDWFDFPEIFKDAIKRAAEAELDKEIIFYLGRGAGKSTLKTAMDYLMRPLKRIKFKVFSASKATCPHCGKAGVNLAPVNSDDALCINCNYVYPVAEYTWRDPELPCESSLLPDKSV</sequence>
<dbReference type="AlphaFoldDB" id="A0A6M3M096"/>
<name>A0A6M3M096_9ZZZZ</name>
<reference evidence="1" key="1">
    <citation type="submission" date="2020-03" db="EMBL/GenBank/DDBJ databases">
        <title>The deep terrestrial virosphere.</title>
        <authorList>
            <person name="Holmfeldt K."/>
            <person name="Nilsson E."/>
            <person name="Simone D."/>
            <person name="Lopez-Fernandez M."/>
            <person name="Wu X."/>
            <person name="de Brujin I."/>
            <person name="Lundin D."/>
            <person name="Andersson A."/>
            <person name="Bertilsson S."/>
            <person name="Dopson M."/>
        </authorList>
    </citation>
    <scope>NUCLEOTIDE SEQUENCE</scope>
    <source>
        <strain evidence="1">MM171A01782</strain>
    </source>
</reference>
<accession>A0A6M3M096</accession>
<dbReference type="EMBL" id="MT143581">
    <property type="protein sequence ID" value="QJA98445.1"/>
    <property type="molecule type" value="Genomic_DNA"/>
</dbReference>
<proteinExistence type="predicted"/>
<gene>
    <name evidence="1" type="ORF">MM171A01782_0008</name>
</gene>
<evidence type="ECO:0000313" key="1">
    <source>
        <dbReference type="EMBL" id="QJA98445.1"/>
    </source>
</evidence>